<dbReference type="InterPro" id="IPR002634">
    <property type="entry name" value="BolA"/>
</dbReference>
<dbReference type="InterPro" id="IPR036065">
    <property type="entry name" value="BolA-like_sf"/>
</dbReference>
<comment type="caution">
    <text evidence="2">The sequence shown here is derived from an EMBL/GenBank/DDBJ whole genome shotgun (WGS) entry which is preliminary data.</text>
</comment>
<keyword evidence="3" id="KW-1185">Reference proteome</keyword>
<dbReference type="GO" id="GO:0005759">
    <property type="term" value="C:mitochondrial matrix"/>
    <property type="evidence" value="ECO:0007669"/>
    <property type="project" value="TreeGrafter"/>
</dbReference>
<dbReference type="Gene3D" id="3.10.20.90">
    <property type="entry name" value="Phosphatidylinositol 3-kinase Catalytic Subunit, Chain A, domain 1"/>
    <property type="match status" value="1"/>
</dbReference>
<gene>
    <name evidence="2" type="ORF">DB88DRAFT_499015</name>
</gene>
<dbReference type="GO" id="GO:0044572">
    <property type="term" value="P:[4Fe-4S] cluster assembly"/>
    <property type="evidence" value="ECO:0007669"/>
    <property type="project" value="TreeGrafter"/>
</dbReference>
<proteinExistence type="inferred from homology"/>
<dbReference type="PANTHER" id="PTHR46230:SF7">
    <property type="entry name" value="BOLA-LIKE PROTEIN 1"/>
    <property type="match status" value="1"/>
</dbReference>
<sequence length="147" mass="16095">MRLARIPAARLLSFRQPLCTRTHITDPQDLGCTPMSTTPSPAGPIETALRERITQTFQPALLEVRNDSSKHAHHAPMRAIGGGTGETHFSVTVVAASFNGVPTIKRHRQINALFKDEFAMPHGVGLHALSLKAKTPEEWEKETGEVV</sequence>
<reference evidence="2" key="1">
    <citation type="submission" date="2023-02" db="EMBL/GenBank/DDBJ databases">
        <title>Identification and recombinant expression of a fungal hydrolase from Papiliotrema laurentii that hydrolyzes apple cutin and clears colloidal polyester polyurethane.</title>
        <authorList>
            <consortium name="DOE Joint Genome Institute"/>
            <person name="Roman V.A."/>
            <person name="Bojanowski C."/>
            <person name="Crable B.R."/>
            <person name="Wagner D.N."/>
            <person name="Hung C.S."/>
            <person name="Nadeau L.J."/>
            <person name="Schratz L."/>
            <person name="Haridas S."/>
            <person name="Pangilinan J."/>
            <person name="Lipzen A."/>
            <person name="Na H."/>
            <person name="Yan M."/>
            <person name="Ng V."/>
            <person name="Grigoriev I.V."/>
            <person name="Spatafora J.W."/>
            <person name="Barlow D."/>
            <person name="Biffinger J."/>
            <person name="Kelley-Loughnane N."/>
            <person name="Varaljay V.A."/>
            <person name="Crookes-Goodson W.J."/>
        </authorList>
    </citation>
    <scope>NUCLEOTIDE SEQUENCE</scope>
    <source>
        <strain evidence="2">5307AH</strain>
    </source>
</reference>
<dbReference type="SUPFAM" id="SSF82657">
    <property type="entry name" value="BolA-like"/>
    <property type="match status" value="1"/>
</dbReference>
<dbReference type="Proteomes" id="UP001182556">
    <property type="component" value="Unassembled WGS sequence"/>
</dbReference>
<evidence type="ECO:0000313" key="3">
    <source>
        <dbReference type="Proteomes" id="UP001182556"/>
    </source>
</evidence>
<protein>
    <submittedName>
        <fullName evidence="2">Bola-like protein-domain-containing protein</fullName>
    </submittedName>
</protein>
<dbReference type="Pfam" id="PF01722">
    <property type="entry name" value="BolA"/>
    <property type="match status" value="1"/>
</dbReference>
<dbReference type="AlphaFoldDB" id="A0AAD9CZ06"/>
<evidence type="ECO:0000256" key="1">
    <source>
        <dbReference type="RuleBase" id="RU003860"/>
    </source>
</evidence>
<dbReference type="PANTHER" id="PTHR46230">
    <property type="match status" value="1"/>
</dbReference>
<dbReference type="EMBL" id="JAODAN010000010">
    <property type="protein sequence ID" value="KAK1921726.1"/>
    <property type="molecule type" value="Genomic_DNA"/>
</dbReference>
<comment type="similarity">
    <text evidence="1">Belongs to the BolA/IbaG family.</text>
</comment>
<organism evidence="2 3">
    <name type="scientific">Papiliotrema laurentii</name>
    <name type="common">Cryptococcus laurentii</name>
    <dbReference type="NCBI Taxonomy" id="5418"/>
    <lineage>
        <taxon>Eukaryota</taxon>
        <taxon>Fungi</taxon>
        <taxon>Dikarya</taxon>
        <taxon>Basidiomycota</taxon>
        <taxon>Agaricomycotina</taxon>
        <taxon>Tremellomycetes</taxon>
        <taxon>Tremellales</taxon>
        <taxon>Rhynchogastremaceae</taxon>
        <taxon>Papiliotrema</taxon>
    </lineage>
</organism>
<evidence type="ECO:0000313" key="2">
    <source>
        <dbReference type="EMBL" id="KAK1921726.1"/>
    </source>
</evidence>
<name>A0AAD9CZ06_PAPLA</name>
<accession>A0AAD9CZ06</accession>